<protein>
    <recommendedName>
        <fullName evidence="3">cellulase</fullName>
        <ecNumber evidence="3">3.2.1.4</ecNumber>
    </recommendedName>
</protein>
<dbReference type="InterPro" id="IPR001547">
    <property type="entry name" value="Glyco_hydro_5"/>
</dbReference>
<evidence type="ECO:0000313" key="13">
    <source>
        <dbReference type="Proteomes" id="UP001519863"/>
    </source>
</evidence>
<dbReference type="PANTHER" id="PTHR31297">
    <property type="entry name" value="GLUCAN ENDO-1,6-BETA-GLUCOSIDASE B"/>
    <property type="match status" value="1"/>
</dbReference>
<organism evidence="12 13">
    <name type="scientific">Actinoplanes hulinensis</name>
    <dbReference type="NCBI Taxonomy" id="1144547"/>
    <lineage>
        <taxon>Bacteria</taxon>
        <taxon>Bacillati</taxon>
        <taxon>Actinomycetota</taxon>
        <taxon>Actinomycetes</taxon>
        <taxon>Micromonosporales</taxon>
        <taxon>Micromonosporaceae</taxon>
        <taxon>Actinoplanes</taxon>
    </lineage>
</organism>
<feature type="signal peptide" evidence="10">
    <location>
        <begin position="1"/>
        <end position="36"/>
    </location>
</feature>
<comment type="caution">
    <text evidence="12">The sequence shown here is derived from an EMBL/GenBank/DDBJ whole genome shotgun (WGS) entry which is preliminary data.</text>
</comment>
<name>A0ABS7BE01_9ACTN</name>
<dbReference type="InterPro" id="IPR050386">
    <property type="entry name" value="Glycosyl_hydrolase_5"/>
</dbReference>
<dbReference type="PANTHER" id="PTHR31297:SF41">
    <property type="entry name" value="ENDOGLUCANASE, PUTATIVE (AFU_ORTHOLOGUE AFUA_5G01830)-RELATED"/>
    <property type="match status" value="1"/>
</dbReference>
<dbReference type="InterPro" id="IPR014756">
    <property type="entry name" value="Ig_E-set"/>
</dbReference>
<comment type="catalytic activity">
    <reaction evidence="1">
        <text>Endohydrolysis of (1-&gt;4)-beta-D-glucosidic linkages in cellulose, lichenin and cereal beta-D-glucans.</text>
        <dbReference type="EC" id="3.2.1.4"/>
    </reaction>
</comment>
<dbReference type="Gene3D" id="2.60.40.10">
    <property type="entry name" value="Immunoglobulins"/>
    <property type="match status" value="1"/>
</dbReference>
<keyword evidence="4 10" id="KW-0732">Signal</keyword>
<evidence type="ECO:0000256" key="1">
    <source>
        <dbReference type="ARBA" id="ARBA00000966"/>
    </source>
</evidence>
<evidence type="ECO:0000256" key="9">
    <source>
        <dbReference type="ARBA" id="ARBA00023326"/>
    </source>
</evidence>
<dbReference type="Proteomes" id="UP001519863">
    <property type="component" value="Unassembled WGS sequence"/>
</dbReference>
<dbReference type="InterPro" id="IPR013783">
    <property type="entry name" value="Ig-like_fold"/>
</dbReference>
<dbReference type="Pfam" id="PF18448">
    <property type="entry name" value="CBM46"/>
    <property type="match status" value="1"/>
</dbReference>
<dbReference type="InterPro" id="IPR008965">
    <property type="entry name" value="CBM2/CBM3_carb-bd_dom_sf"/>
</dbReference>
<evidence type="ECO:0000256" key="8">
    <source>
        <dbReference type="ARBA" id="ARBA00023295"/>
    </source>
</evidence>
<dbReference type="InterPro" id="IPR018366">
    <property type="entry name" value="CBM2_CS"/>
</dbReference>
<dbReference type="PROSITE" id="PS51173">
    <property type="entry name" value="CBM2"/>
    <property type="match status" value="1"/>
</dbReference>
<dbReference type="Pfam" id="PF00553">
    <property type="entry name" value="CBM_2"/>
    <property type="match status" value="1"/>
</dbReference>
<evidence type="ECO:0000256" key="2">
    <source>
        <dbReference type="ARBA" id="ARBA00005641"/>
    </source>
</evidence>
<dbReference type="EC" id="3.2.1.4" evidence="3"/>
<keyword evidence="5" id="KW-0378">Hydrolase</keyword>
<dbReference type="SUPFAM" id="SSF49384">
    <property type="entry name" value="Carbohydrate-binding domain"/>
    <property type="match status" value="1"/>
</dbReference>
<gene>
    <name evidence="12" type="ORF">KZ829_35605</name>
</gene>
<proteinExistence type="inferred from homology"/>
<dbReference type="InterPro" id="IPR005102">
    <property type="entry name" value="Carbo-bd_X2"/>
</dbReference>
<dbReference type="SUPFAM" id="SSF81296">
    <property type="entry name" value="E set domains"/>
    <property type="match status" value="1"/>
</dbReference>
<evidence type="ECO:0000256" key="10">
    <source>
        <dbReference type="SAM" id="SignalP"/>
    </source>
</evidence>
<dbReference type="InterPro" id="IPR012291">
    <property type="entry name" value="CBM2_carb-bd_dom_sf"/>
</dbReference>
<dbReference type="Gene3D" id="3.20.20.80">
    <property type="entry name" value="Glycosidases"/>
    <property type="match status" value="1"/>
</dbReference>
<evidence type="ECO:0000256" key="7">
    <source>
        <dbReference type="ARBA" id="ARBA00023277"/>
    </source>
</evidence>
<dbReference type="EMBL" id="JAHXZI010000024">
    <property type="protein sequence ID" value="MBW6439069.1"/>
    <property type="molecule type" value="Genomic_DNA"/>
</dbReference>
<evidence type="ECO:0000256" key="5">
    <source>
        <dbReference type="ARBA" id="ARBA00022801"/>
    </source>
</evidence>
<dbReference type="Pfam" id="PF00150">
    <property type="entry name" value="Cellulase"/>
    <property type="match status" value="1"/>
</dbReference>
<dbReference type="InterPro" id="IPR017853">
    <property type="entry name" value="GH"/>
</dbReference>
<dbReference type="SMART" id="SM00637">
    <property type="entry name" value="CBD_II"/>
    <property type="match status" value="1"/>
</dbReference>
<keyword evidence="7" id="KW-0119">Carbohydrate metabolism</keyword>
<dbReference type="InterPro" id="IPR040946">
    <property type="entry name" value="CBM46"/>
</dbReference>
<evidence type="ECO:0000313" key="12">
    <source>
        <dbReference type="EMBL" id="MBW6439069.1"/>
    </source>
</evidence>
<keyword evidence="8" id="KW-0326">Glycosidase</keyword>
<evidence type="ECO:0000256" key="4">
    <source>
        <dbReference type="ARBA" id="ARBA00022729"/>
    </source>
</evidence>
<reference evidence="12 13" key="1">
    <citation type="journal article" date="2013" name="Antonie Van Leeuwenhoek">
        <title>Actinoplanes hulinensis sp. nov., a novel actinomycete isolated from soybean root (Glycine max (L.) Merr).</title>
        <authorList>
            <person name="Shen Y."/>
            <person name="Liu C."/>
            <person name="Wang X."/>
            <person name="Zhao J."/>
            <person name="Jia F."/>
            <person name="Zhang Y."/>
            <person name="Wang L."/>
            <person name="Yang D."/>
            <person name="Xiang W."/>
        </authorList>
    </citation>
    <scope>NUCLEOTIDE SEQUENCE [LARGE SCALE GENOMIC DNA]</scope>
    <source>
        <strain evidence="12 13">NEAU-M9</strain>
    </source>
</reference>
<keyword evidence="13" id="KW-1185">Reference proteome</keyword>
<comment type="similarity">
    <text evidence="2">Belongs to the glycosyl hydrolase 5 (cellulase A) family.</text>
</comment>
<dbReference type="Pfam" id="PF03442">
    <property type="entry name" value="CBM_X2"/>
    <property type="match status" value="1"/>
</dbReference>
<keyword evidence="6" id="KW-0136">Cellulose degradation</keyword>
<dbReference type="InterPro" id="IPR001919">
    <property type="entry name" value="CBD2"/>
</dbReference>
<sequence>MNVRSTRRTRSRAGLVAVLAAVLLVAGVTTATSAQAATGCRVTYAVSAQWPGGFTADVRVTNLGDPITGWNLGWTFASGQRVTQAWNATAGTAGDRVTATNAAWNGNVATGATVSFGFNGSWSGSNPVPESFDLNGVVCTGSVGGSPSPSASTSPRPADPRATVAAMQPGWNLGNTLDAIPDETAWGNPLTTQALLRHVKAQGYNSVRIPVTWSNHHGGAPDYTIDAAWLSRVRQIVDWSLAEGLYVMINLHHDSWQWINTYPSDRTVVLNRYTRLWTQISAAFRDHSGKLVFESINEPQFAGTSGDEQNYQVLHELNAAFVDLVRASGGGNATRLLVLPTLYTNADQGRLDALTASFGELDDPNLAATVHFYGYWPFSVNIAGGTRYDATVEQDLIGTFDRVKTTFVDRGIPVIIGEWALLNWDHNRPGIIERGEFLKFLEAVGHHARTRGLTTMLWDAGQFLNRSELRWRDQGVHDMIRASWTTRSGTASSDQVYLPRTGAITSGTLTLNLNGLTFQGLRQGSADLVRGADYTLSGSTLTLTAAALTRLAGNRAYGVNATIEARFSAGVPWPISIITADPPVQAAATGTTGSFAVPTQFRGDQLATMEARYADGSNAGPANWTPFKEFWTHFQPDYAAGTILLKPEFFAEVNDGAVTLTFHFWSGTQVAYRITKSGTTVTGAVS</sequence>
<evidence type="ECO:0000259" key="11">
    <source>
        <dbReference type="PROSITE" id="PS51173"/>
    </source>
</evidence>
<dbReference type="PROSITE" id="PS00561">
    <property type="entry name" value="CBM2_A"/>
    <property type="match status" value="1"/>
</dbReference>
<keyword evidence="9" id="KW-0624">Polysaccharide degradation</keyword>
<evidence type="ECO:0000256" key="6">
    <source>
        <dbReference type="ARBA" id="ARBA00023001"/>
    </source>
</evidence>
<dbReference type="Gene3D" id="2.60.40.290">
    <property type="match status" value="1"/>
</dbReference>
<feature type="chain" id="PRO_5045210880" description="cellulase" evidence="10">
    <location>
        <begin position="37"/>
        <end position="686"/>
    </location>
</feature>
<dbReference type="SUPFAM" id="SSF51445">
    <property type="entry name" value="(Trans)glycosidases"/>
    <property type="match status" value="1"/>
</dbReference>
<feature type="domain" description="CBM2" evidence="11">
    <location>
        <begin position="33"/>
        <end position="142"/>
    </location>
</feature>
<accession>A0ABS7BE01</accession>
<evidence type="ECO:0000256" key="3">
    <source>
        <dbReference type="ARBA" id="ARBA00012601"/>
    </source>
</evidence>